<evidence type="ECO:0000256" key="4">
    <source>
        <dbReference type="ARBA" id="ARBA00022491"/>
    </source>
</evidence>
<sequence>MADTARVLESMTSAIVWRTFGQVRIEEMAAGTTVPVVNALTDLYHPCQILADLAAVADARGGSSALAGLDLAYVGDGANNMAHSYLLGGATAGMHVRIGTPDTYLPDAAIVSRAEEIASETGGSVTVTNSHDEAVTGADIIATDTWVSMGDEEQGDARSEVFVPFQVNARSLEPRRTWRSRTALPAGLPRQGDHGRRHRRRPVARVARSRVSPPRPEGPAHLARGALIPVAQTIPATKAARQALIRRIIETEAVRSQGELALRLEQQGIHVTQATLSRDLVDIGAIKVRGLGGAHVYATSDSLTATEDTDQRLTRLCGELLLAADGSANLAVIRTPSGAAQYLASAIDQHDDAAILGCVGGDDTIMVISREADGGLRLAQRFLERAAGGGHS</sequence>
<dbReference type="SUPFAM" id="SSF55252">
    <property type="entry name" value="C-terminal domain of arginine repressor"/>
    <property type="match status" value="1"/>
</dbReference>
<dbReference type="InterPro" id="IPR006131">
    <property type="entry name" value="Asp_carbamoyltransf_Asp/Orn-bd"/>
</dbReference>
<evidence type="ECO:0000256" key="9">
    <source>
        <dbReference type="HAMAP-Rule" id="MF_00173"/>
    </source>
</evidence>
<keyword evidence="6 9" id="KW-0805">Transcription regulation</keyword>
<comment type="pathway">
    <text evidence="9">Amino-acid biosynthesis; L-arginine biosynthesis [regulation].</text>
</comment>
<evidence type="ECO:0000256" key="1">
    <source>
        <dbReference type="ARBA" id="ARBA00004496"/>
    </source>
</evidence>
<dbReference type="NCBIfam" id="TIGR01529">
    <property type="entry name" value="argR_whole"/>
    <property type="match status" value="1"/>
</dbReference>
<evidence type="ECO:0000256" key="8">
    <source>
        <dbReference type="ARBA" id="ARBA00023163"/>
    </source>
</evidence>
<dbReference type="Proteomes" id="UP001157125">
    <property type="component" value="Unassembled WGS sequence"/>
</dbReference>
<feature type="domain" description="Aspartate/ornithine carbamoyltransferase carbamoyl-P binding" evidence="14">
    <location>
        <begin position="1"/>
        <end position="56"/>
    </location>
</feature>
<gene>
    <name evidence="9" type="primary">argR</name>
    <name evidence="16" type="ORF">GCM10025876_35320</name>
</gene>
<comment type="similarity">
    <text evidence="2 9">Belongs to the ArgR family.</text>
</comment>
<dbReference type="Pfam" id="PF00185">
    <property type="entry name" value="OTCace"/>
    <property type="match status" value="1"/>
</dbReference>
<evidence type="ECO:0000256" key="11">
    <source>
        <dbReference type="SAM" id="MobiDB-lite"/>
    </source>
</evidence>
<keyword evidence="9" id="KW-0055">Arginine biosynthesis</keyword>
<dbReference type="InterPro" id="IPR020899">
    <property type="entry name" value="Arg_repress_C"/>
</dbReference>
<dbReference type="Pfam" id="PF02729">
    <property type="entry name" value="OTCace_N"/>
    <property type="match status" value="1"/>
</dbReference>
<protein>
    <recommendedName>
        <fullName evidence="9 10">Arginine repressor</fullName>
    </recommendedName>
</protein>
<dbReference type="PANTHER" id="PTHR45753:SF3">
    <property type="entry name" value="ORNITHINE TRANSCARBAMYLASE, MITOCHONDRIAL"/>
    <property type="match status" value="1"/>
</dbReference>
<comment type="caution">
    <text evidence="16">The sequence shown here is derived from an EMBL/GenBank/DDBJ whole genome shotgun (WGS) entry which is preliminary data.</text>
</comment>
<evidence type="ECO:0000256" key="3">
    <source>
        <dbReference type="ARBA" id="ARBA00022490"/>
    </source>
</evidence>
<evidence type="ECO:0000313" key="17">
    <source>
        <dbReference type="Proteomes" id="UP001157125"/>
    </source>
</evidence>
<dbReference type="Pfam" id="PF01316">
    <property type="entry name" value="Arg_repressor"/>
    <property type="match status" value="1"/>
</dbReference>
<evidence type="ECO:0000259" key="15">
    <source>
        <dbReference type="Pfam" id="PF02863"/>
    </source>
</evidence>
<name>A0ABQ6IHG1_9MICO</name>
<keyword evidence="3 9" id="KW-0963">Cytoplasm</keyword>
<evidence type="ECO:0000256" key="10">
    <source>
        <dbReference type="NCBIfam" id="TIGR01529"/>
    </source>
</evidence>
<evidence type="ECO:0000256" key="2">
    <source>
        <dbReference type="ARBA" id="ARBA00008316"/>
    </source>
</evidence>
<reference evidence="17" key="1">
    <citation type="journal article" date="2019" name="Int. J. Syst. Evol. Microbiol.">
        <title>The Global Catalogue of Microorganisms (GCM) 10K type strain sequencing project: providing services to taxonomists for standard genome sequencing and annotation.</title>
        <authorList>
            <consortium name="The Broad Institute Genomics Platform"/>
            <consortium name="The Broad Institute Genome Sequencing Center for Infectious Disease"/>
            <person name="Wu L."/>
            <person name="Ma J."/>
        </authorList>
    </citation>
    <scope>NUCLEOTIDE SEQUENCE [LARGE SCALE GENOMIC DNA]</scope>
    <source>
        <strain evidence="17">NBRC 112299</strain>
    </source>
</reference>
<keyword evidence="8 9" id="KW-0804">Transcription</keyword>
<keyword evidence="9" id="KW-0028">Amino-acid biosynthesis</keyword>
<comment type="function">
    <text evidence="9">Regulates arginine biosynthesis genes.</text>
</comment>
<evidence type="ECO:0000256" key="6">
    <source>
        <dbReference type="ARBA" id="ARBA00023015"/>
    </source>
</evidence>
<dbReference type="InterPro" id="IPR006132">
    <property type="entry name" value="Asp/Orn_carbamoyltranf_P-bd"/>
</dbReference>
<dbReference type="InterPro" id="IPR001669">
    <property type="entry name" value="Arg_repress"/>
</dbReference>
<evidence type="ECO:0000256" key="7">
    <source>
        <dbReference type="ARBA" id="ARBA00023125"/>
    </source>
</evidence>
<dbReference type="InterPro" id="IPR036901">
    <property type="entry name" value="Asp/Orn_carbamoylTrfase_sf"/>
</dbReference>
<evidence type="ECO:0000313" key="16">
    <source>
        <dbReference type="EMBL" id="GMA37328.1"/>
    </source>
</evidence>
<evidence type="ECO:0000259" key="12">
    <source>
        <dbReference type="Pfam" id="PF00185"/>
    </source>
</evidence>
<evidence type="ECO:0000259" key="14">
    <source>
        <dbReference type="Pfam" id="PF02729"/>
    </source>
</evidence>
<dbReference type="PANTHER" id="PTHR45753">
    <property type="entry name" value="ORNITHINE CARBAMOYLTRANSFERASE, MITOCHONDRIAL"/>
    <property type="match status" value="1"/>
</dbReference>
<dbReference type="EMBL" id="BSUN01000001">
    <property type="protein sequence ID" value="GMA37328.1"/>
    <property type="molecule type" value="Genomic_DNA"/>
</dbReference>
<keyword evidence="4 9" id="KW-0678">Repressor</keyword>
<accession>A0ABQ6IHG1</accession>
<dbReference type="Gene3D" id="1.10.10.10">
    <property type="entry name" value="Winged helix-like DNA-binding domain superfamily/Winged helix DNA-binding domain"/>
    <property type="match status" value="1"/>
</dbReference>
<dbReference type="HAMAP" id="MF_00173">
    <property type="entry name" value="Arg_repressor"/>
    <property type="match status" value="1"/>
</dbReference>
<feature type="domain" description="Arginine repressor C-terminal" evidence="15">
    <location>
        <begin position="319"/>
        <end position="383"/>
    </location>
</feature>
<dbReference type="InterPro" id="IPR036390">
    <property type="entry name" value="WH_DNA-bd_sf"/>
</dbReference>
<keyword evidence="7 9" id="KW-0238">DNA-binding</keyword>
<dbReference type="Pfam" id="PF02863">
    <property type="entry name" value="Arg_repressor_C"/>
    <property type="match status" value="1"/>
</dbReference>
<keyword evidence="17" id="KW-1185">Reference proteome</keyword>
<feature type="domain" description="Aspartate/ornithine carbamoyltransferase Asp/Orn-binding" evidence="12">
    <location>
        <begin position="68"/>
        <end position="173"/>
    </location>
</feature>
<comment type="subcellular location">
    <subcellularLocation>
        <location evidence="1 9">Cytoplasm</location>
    </subcellularLocation>
</comment>
<dbReference type="InterPro" id="IPR036251">
    <property type="entry name" value="Arg_repress_C_sf"/>
</dbReference>
<dbReference type="PRINTS" id="PR01467">
    <property type="entry name" value="ARGREPRESSOR"/>
</dbReference>
<organism evidence="16 17">
    <name type="scientific">Demequina litorisediminis</name>
    <dbReference type="NCBI Taxonomy" id="1849022"/>
    <lineage>
        <taxon>Bacteria</taxon>
        <taxon>Bacillati</taxon>
        <taxon>Actinomycetota</taxon>
        <taxon>Actinomycetes</taxon>
        <taxon>Micrococcales</taxon>
        <taxon>Demequinaceae</taxon>
        <taxon>Demequina</taxon>
    </lineage>
</organism>
<dbReference type="SUPFAM" id="SSF46785">
    <property type="entry name" value="Winged helix' DNA-binding domain"/>
    <property type="match status" value="1"/>
</dbReference>
<evidence type="ECO:0000256" key="5">
    <source>
        <dbReference type="ARBA" id="ARBA00022679"/>
    </source>
</evidence>
<dbReference type="InterPro" id="IPR036388">
    <property type="entry name" value="WH-like_DNA-bd_sf"/>
</dbReference>
<evidence type="ECO:0000259" key="13">
    <source>
        <dbReference type="Pfam" id="PF01316"/>
    </source>
</evidence>
<dbReference type="InterPro" id="IPR020900">
    <property type="entry name" value="Arg_repress_DNA-bd"/>
</dbReference>
<feature type="domain" description="Arginine repressor DNA-binding" evidence="13">
    <location>
        <begin position="237"/>
        <end position="299"/>
    </location>
</feature>
<keyword evidence="5" id="KW-0808">Transferase</keyword>
<proteinExistence type="inferred from homology"/>
<feature type="region of interest" description="Disordered" evidence="11">
    <location>
        <begin position="185"/>
        <end position="221"/>
    </location>
</feature>
<dbReference type="Gene3D" id="3.30.1360.40">
    <property type="match status" value="1"/>
</dbReference>
<dbReference type="SUPFAM" id="SSF53671">
    <property type="entry name" value="Aspartate/ornithine carbamoyltransferase"/>
    <property type="match status" value="1"/>
</dbReference>
<dbReference type="Gene3D" id="3.40.50.1370">
    <property type="entry name" value="Aspartate/ornithine carbamoyltransferase"/>
    <property type="match status" value="2"/>
</dbReference>